<dbReference type="Proteomes" id="UP000509241">
    <property type="component" value="Chromosome"/>
</dbReference>
<dbReference type="KEGG" id="haly:HYG82_02830"/>
<reference evidence="1 2" key="1">
    <citation type="submission" date="2020-07" db="EMBL/GenBank/DDBJ databases">
        <authorList>
            <person name="Cui H."/>
        </authorList>
    </citation>
    <scope>NUCLEOTIDE SEQUENCE [LARGE SCALE GENOMIC DNA]</scope>
    <source>
        <strain evidence="1 2">YPL8</strain>
    </source>
</reference>
<dbReference type="AlphaFoldDB" id="A0A7D5H0Z6"/>
<evidence type="ECO:0000313" key="2">
    <source>
        <dbReference type="Proteomes" id="UP000509241"/>
    </source>
</evidence>
<dbReference type="GeneID" id="56032191"/>
<proteinExistence type="predicted"/>
<name>A0A7D5H0Z6_9EURY</name>
<accession>A0A7D5H0Z6</accession>
<dbReference type="EMBL" id="CP058601">
    <property type="protein sequence ID" value="QLG47851.1"/>
    <property type="molecule type" value="Genomic_DNA"/>
</dbReference>
<organism evidence="1 2">
    <name type="scientific">Natrinema halophilum</name>
    <dbReference type="NCBI Taxonomy" id="1699371"/>
    <lineage>
        <taxon>Archaea</taxon>
        <taxon>Methanobacteriati</taxon>
        <taxon>Methanobacteriota</taxon>
        <taxon>Stenosarchaea group</taxon>
        <taxon>Halobacteria</taxon>
        <taxon>Halobacteriales</taxon>
        <taxon>Natrialbaceae</taxon>
        <taxon>Natrinema</taxon>
    </lineage>
</organism>
<keyword evidence="2" id="KW-1185">Reference proteome</keyword>
<gene>
    <name evidence="1" type="ORF">HYG82_02830</name>
</gene>
<sequence>MTPNIPYEYTDRDLLEEPESYEYSEVHGRPFLDAYERDRASVLDSIEASVSGRCSSDASHWRGLLEAVGTDPSREIERSLPRLESRTKSDVTEFTAAFGQVPDRDQVDQIETVELEASLLGYPGDRPLNGEIARTWLDCLTKRYEVDKRLSARYDSDMDPIDDEPAPCVAYPLLSLVALVSHERTGNLKYLNVALKLGDLLSSRHESIDDQGTLAVTYLALAVERDAMQALATSVGVEQ</sequence>
<dbReference type="RefSeq" id="WP_179259593.1">
    <property type="nucleotide sequence ID" value="NZ_CP058601.1"/>
</dbReference>
<evidence type="ECO:0000313" key="1">
    <source>
        <dbReference type="EMBL" id="QLG47851.1"/>
    </source>
</evidence>
<protein>
    <submittedName>
        <fullName evidence="1">Uncharacterized protein</fullName>
    </submittedName>
</protein>